<dbReference type="Gene3D" id="3.90.1150.10">
    <property type="entry name" value="Aspartate Aminotransferase, domain 1"/>
    <property type="match status" value="1"/>
</dbReference>
<dbReference type="InterPro" id="IPR015424">
    <property type="entry name" value="PyrdxlP-dep_Trfase"/>
</dbReference>
<protein>
    <submittedName>
        <fullName evidence="10">Aminotransferase class V</fullName>
    </submittedName>
</protein>
<evidence type="ECO:0000256" key="5">
    <source>
        <dbReference type="ARBA" id="ARBA00022898"/>
    </source>
</evidence>
<dbReference type="KEGG" id="sna:Snas_4129"/>
<dbReference type="PANTHER" id="PTHR11601">
    <property type="entry name" value="CYSTEINE DESULFURYLASE FAMILY MEMBER"/>
    <property type="match status" value="1"/>
</dbReference>
<dbReference type="AlphaFoldDB" id="D3Q130"/>
<dbReference type="InterPro" id="IPR015421">
    <property type="entry name" value="PyrdxlP-dep_Trfase_major"/>
</dbReference>
<dbReference type="Gene3D" id="3.40.640.10">
    <property type="entry name" value="Type I PLP-dependent aspartate aminotransferase-like (Major domain)"/>
    <property type="match status" value="1"/>
</dbReference>
<dbReference type="HOGENOM" id="CLU_003433_0_0_11"/>
<evidence type="ECO:0000313" key="10">
    <source>
        <dbReference type="EMBL" id="ADD43780.1"/>
    </source>
</evidence>
<dbReference type="GO" id="GO:0008483">
    <property type="term" value="F:transaminase activity"/>
    <property type="evidence" value="ECO:0007669"/>
    <property type="project" value="UniProtKB-KW"/>
</dbReference>
<evidence type="ECO:0000256" key="4">
    <source>
        <dbReference type="ARBA" id="ARBA00022723"/>
    </source>
</evidence>
<dbReference type="RefSeq" id="WP_013019351.1">
    <property type="nucleotide sequence ID" value="NC_013947.1"/>
</dbReference>
<evidence type="ECO:0000256" key="1">
    <source>
        <dbReference type="ARBA" id="ARBA00001933"/>
    </source>
</evidence>
<evidence type="ECO:0000256" key="7">
    <source>
        <dbReference type="ARBA" id="ARBA00023014"/>
    </source>
</evidence>
<feature type="domain" description="Aminotransferase class V" evidence="9">
    <location>
        <begin position="5"/>
        <end position="356"/>
    </location>
</feature>
<dbReference type="SUPFAM" id="SSF53383">
    <property type="entry name" value="PLP-dependent transferases"/>
    <property type="match status" value="1"/>
</dbReference>
<keyword evidence="5" id="KW-0663">Pyridoxal phosphate</keyword>
<dbReference type="GO" id="GO:0031071">
    <property type="term" value="F:cysteine desulfurase activity"/>
    <property type="evidence" value="ECO:0007669"/>
    <property type="project" value="UniProtKB-EC"/>
</dbReference>
<accession>D3Q130</accession>
<gene>
    <name evidence="10" type="ordered locus">Snas_4129</name>
</gene>
<dbReference type="STRING" id="446470.Snas_4129"/>
<comment type="cofactor">
    <cofactor evidence="1">
        <name>pyridoxal 5'-phosphate</name>
        <dbReference type="ChEBI" id="CHEBI:597326"/>
    </cofactor>
</comment>
<proteinExistence type="inferred from homology"/>
<keyword evidence="11" id="KW-1185">Reference proteome</keyword>
<sequence>MTFTYLDAATASPVHPVAEQAFQAASADGWADPSRLYSRARRARQLLDAARETVAEAIGARPDEVSFTASGTQAVHAGVLGALAAGHRRGDRLVHSAVEHSSVLHAAGWHTDRGGASMQVPVARTGAIKLDALAEAVGQPGVALVAVQSANHEVGTVQPLTEVAELCGDIPLLVDAAQSLGRMPVPAWSLLCGSARKWGGPAGVGVLAVRAGVRWRSPWPEDSHDPDAPGALNLPAVVAAAASLRAVLTEREKEDERLRSLTSLIRAEVARIPYVEVVGDPVERLPHIVTFSYPFEDGQPLLVELDRRGFAVSAGSSCTSSTLSPSHVLENMGVLSHGNIRVSLHRETTADDVDRFLTALPQVVAKVRDESGVSDL</sequence>
<evidence type="ECO:0000256" key="6">
    <source>
        <dbReference type="ARBA" id="ARBA00023004"/>
    </source>
</evidence>
<dbReference type="InterPro" id="IPR015422">
    <property type="entry name" value="PyrdxlP-dep_Trfase_small"/>
</dbReference>
<keyword evidence="10" id="KW-0032">Aminotransferase</keyword>
<dbReference type="PANTHER" id="PTHR11601:SF34">
    <property type="entry name" value="CYSTEINE DESULFURASE"/>
    <property type="match status" value="1"/>
</dbReference>
<evidence type="ECO:0000259" key="9">
    <source>
        <dbReference type="Pfam" id="PF00266"/>
    </source>
</evidence>
<dbReference type="InterPro" id="IPR016454">
    <property type="entry name" value="Cysteine_dSase"/>
</dbReference>
<dbReference type="InterPro" id="IPR000192">
    <property type="entry name" value="Aminotrans_V_dom"/>
</dbReference>
<evidence type="ECO:0000256" key="3">
    <source>
        <dbReference type="ARBA" id="ARBA00022679"/>
    </source>
</evidence>
<dbReference type="PIRSF" id="PIRSF005572">
    <property type="entry name" value="NifS"/>
    <property type="match status" value="1"/>
</dbReference>
<comment type="catalytic activity">
    <reaction evidence="8">
        <text>(sulfur carrier)-H + L-cysteine = (sulfur carrier)-SH + L-alanine</text>
        <dbReference type="Rhea" id="RHEA:43892"/>
        <dbReference type="Rhea" id="RHEA-COMP:14737"/>
        <dbReference type="Rhea" id="RHEA-COMP:14739"/>
        <dbReference type="ChEBI" id="CHEBI:29917"/>
        <dbReference type="ChEBI" id="CHEBI:35235"/>
        <dbReference type="ChEBI" id="CHEBI:57972"/>
        <dbReference type="ChEBI" id="CHEBI:64428"/>
        <dbReference type="EC" id="2.8.1.7"/>
    </reaction>
</comment>
<comment type="similarity">
    <text evidence="2">Belongs to the class-V pyridoxal-phosphate-dependent aminotransferase family. NifS/IscS subfamily.</text>
</comment>
<dbReference type="GO" id="GO:0046872">
    <property type="term" value="F:metal ion binding"/>
    <property type="evidence" value="ECO:0007669"/>
    <property type="project" value="UniProtKB-KW"/>
</dbReference>
<keyword evidence="6" id="KW-0408">Iron</keyword>
<evidence type="ECO:0000313" key="11">
    <source>
        <dbReference type="Proteomes" id="UP000000844"/>
    </source>
</evidence>
<keyword evidence="3 10" id="KW-0808">Transferase</keyword>
<evidence type="ECO:0000256" key="8">
    <source>
        <dbReference type="ARBA" id="ARBA00050776"/>
    </source>
</evidence>
<organism evidence="10 11">
    <name type="scientific">Stackebrandtia nassauensis (strain DSM 44728 / CIP 108903 / NRRL B-16338 / NBRC 102104 / LLR-40K-21)</name>
    <dbReference type="NCBI Taxonomy" id="446470"/>
    <lineage>
        <taxon>Bacteria</taxon>
        <taxon>Bacillati</taxon>
        <taxon>Actinomycetota</taxon>
        <taxon>Actinomycetes</taxon>
        <taxon>Glycomycetales</taxon>
        <taxon>Glycomycetaceae</taxon>
        <taxon>Stackebrandtia</taxon>
    </lineage>
</organism>
<dbReference type="OrthoDB" id="9808002at2"/>
<reference evidence="10 11" key="1">
    <citation type="journal article" date="2009" name="Stand. Genomic Sci.">
        <title>Complete genome sequence of Stackebrandtia nassauensis type strain (LLR-40K-21).</title>
        <authorList>
            <person name="Munk C."/>
            <person name="Lapidus A."/>
            <person name="Copeland A."/>
            <person name="Jando M."/>
            <person name="Mayilraj S."/>
            <person name="Glavina Del Rio T."/>
            <person name="Nolan M."/>
            <person name="Chen F."/>
            <person name="Lucas S."/>
            <person name="Tice H."/>
            <person name="Cheng J.F."/>
            <person name="Han C."/>
            <person name="Detter J.C."/>
            <person name="Bruce D."/>
            <person name="Goodwin L."/>
            <person name="Chain P."/>
            <person name="Pitluck S."/>
            <person name="Goker M."/>
            <person name="Ovchinikova G."/>
            <person name="Pati A."/>
            <person name="Ivanova N."/>
            <person name="Mavromatis K."/>
            <person name="Chen A."/>
            <person name="Palaniappan K."/>
            <person name="Land M."/>
            <person name="Hauser L."/>
            <person name="Chang Y.J."/>
            <person name="Jeffries C.D."/>
            <person name="Bristow J."/>
            <person name="Eisen J.A."/>
            <person name="Markowitz V."/>
            <person name="Hugenholtz P."/>
            <person name="Kyrpides N.C."/>
            <person name="Klenk H.P."/>
        </authorList>
    </citation>
    <scope>NUCLEOTIDE SEQUENCE [LARGE SCALE GENOMIC DNA]</scope>
    <source>
        <strain evidence="11">DSM 44728 / CIP 108903 / NRRL B-16338 / NBRC 102104 / LLR-40K-21</strain>
    </source>
</reference>
<dbReference type="GO" id="GO:0051536">
    <property type="term" value="F:iron-sulfur cluster binding"/>
    <property type="evidence" value="ECO:0007669"/>
    <property type="project" value="UniProtKB-KW"/>
</dbReference>
<dbReference type="Pfam" id="PF00266">
    <property type="entry name" value="Aminotran_5"/>
    <property type="match status" value="1"/>
</dbReference>
<dbReference type="Proteomes" id="UP000000844">
    <property type="component" value="Chromosome"/>
</dbReference>
<keyword evidence="7" id="KW-0411">Iron-sulfur</keyword>
<dbReference type="EMBL" id="CP001778">
    <property type="protein sequence ID" value="ADD43780.1"/>
    <property type="molecule type" value="Genomic_DNA"/>
</dbReference>
<evidence type="ECO:0000256" key="2">
    <source>
        <dbReference type="ARBA" id="ARBA00006490"/>
    </source>
</evidence>
<keyword evidence="4" id="KW-0479">Metal-binding</keyword>
<name>D3Q130_STANL</name>
<dbReference type="eggNOG" id="COG1104">
    <property type="taxonomic scope" value="Bacteria"/>
</dbReference>